<protein>
    <submittedName>
        <fullName evidence="4">PEP-CTERM sorting domain-containing protein</fullName>
    </submittedName>
</protein>
<dbReference type="InterPro" id="IPR013424">
    <property type="entry name" value="Ice-binding_C"/>
</dbReference>
<evidence type="ECO:0000256" key="2">
    <source>
        <dbReference type="SAM" id="SignalP"/>
    </source>
</evidence>
<evidence type="ECO:0000259" key="3">
    <source>
        <dbReference type="Pfam" id="PF07589"/>
    </source>
</evidence>
<name>A0ABR7RHG5_9PROT</name>
<evidence type="ECO:0000313" key="5">
    <source>
        <dbReference type="Proteomes" id="UP000626026"/>
    </source>
</evidence>
<keyword evidence="5" id="KW-1185">Reference proteome</keyword>
<keyword evidence="1" id="KW-1133">Transmembrane helix</keyword>
<proteinExistence type="predicted"/>
<organism evidence="4 5">
    <name type="scientific">Teichococcus aerophilus</name>
    <dbReference type="NCBI Taxonomy" id="1224513"/>
    <lineage>
        <taxon>Bacteria</taxon>
        <taxon>Pseudomonadati</taxon>
        <taxon>Pseudomonadota</taxon>
        <taxon>Alphaproteobacteria</taxon>
        <taxon>Acetobacterales</taxon>
        <taxon>Roseomonadaceae</taxon>
        <taxon>Roseomonas</taxon>
    </lineage>
</organism>
<keyword evidence="1" id="KW-0472">Membrane</keyword>
<dbReference type="Proteomes" id="UP000626026">
    <property type="component" value="Unassembled WGS sequence"/>
</dbReference>
<keyword evidence="1" id="KW-0812">Transmembrane</keyword>
<feature type="transmembrane region" description="Helical" evidence="1">
    <location>
        <begin position="160"/>
        <end position="176"/>
    </location>
</feature>
<gene>
    <name evidence="4" type="ORF">IBL26_04060</name>
</gene>
<comment type="caution">
    <text evidence="4">The sequence shown here is derived from an EMBL/GenBank/DDBJ whole genome shotgun (WGS) entry which is preliminary data.</text>
</comment>
<feature type="chain" id="PRO_5045714903" evidence="2">
    <location>
        <begin position="24"/>
        <end position="189"/>
    </location>
</feature>
<sequence length="189" mass="18724">MKNFLLGTTMAVAIAAAAPAAFAAPIAAGSNFSIQGVDSVNATTISFPSPANLAVSAGSFAGLGTCTACVSLESITYSPAVSSGLLLTIVNNLLTATFTIDPGATAFVSNGTPGTVNIDGTGVATLTGYDPTPGRFSFTTQNGVLNNVTFSSTIVAVPEPASLGLFGIGMLGLGLMRRARRKSSAAVAA</sequence>
<reference evidence="4 5" key="1">
    <citation type="journal article" date="2013" name="Int. J. Syst. Evol. Microbiol.">
        <title>Roseomonas aerophila sp. nov., isolated from air.</title>
        <authorList>
            <person name="Kim S.J."/>
            <person name="Weon H.Y."/>
            <person name="Ahn J.H."/>
            <person name="Hong S.B."/>
            <person name="Seok S.J."/>
            <person name="Whang K.S."/>
            <person name="Kwon S.W."/>
        </authorList>
    </citation>
    <scope>NUCLEOTIDE SEQUENCE [LARGE SCALE GENOMIC DNA]</scope>
    <source>
        <strain evidence="4 5">NBRC 108923</strain>
    </source>
</reference>
<feature type="signal peptide" evidence="2">
    <location>
        <begin position="1"/>
        <end position="23"/>
    </location>
</feature>
<feature type="domain" description="Ice-binding protein C-terminal" evidence="3">
    <location>
        <begin position="156"/>
        <end position="178"/>
    </location>
</feature>
<keyword evidence="2" id="KW-0732">Signal</keyword>
<evidence type="ECO:0000256" key="1">
    <source>
        <dbReference type="SAM" id="Phobius"/>
    </source>
</evidence>
<dbReference type="RefSeq" id="WP_187783170.1">
    <property type="nucleotide sequence ID" value="NZ_JACTVA010000004.1"/>
</dbReference>
<dbReference type="NCBIfam" id="TIGR02595">
    <property type="entry name" value="PEP_CTERM"/>
    <property type="match status" value="1"/>
</dbReference>
<dbReference type="Pfam" id="PF07589">
    <property type="entry name" value="PEP-CTERM"/>
    <property type="match status" value="1"/>
</dbReference>
<accession>A0ABR7RHG5</accession>
<evidence type="ECO:0000313" key="4">
    <source>
        <dbReference type="EMBL" id="MBC9206000.1"/>
    </source>
</evidence>
<dbReference type="EMBL" id="JACTVA010000004">
    <property type="protein sequence ID" value="MBC9206000.1"/>
    <property type="molecule type" value="Genomic_DNA"/>
</dbReference>